<dbReference type="PANTHER" id="PTHR39179">
    <property type="entry name" value="SPORE COAT PROTEIN I"/>
    <property type="match status" value="1"/>
</dbReference>
<dbReference type="EMBL" id="CP063304">
    <property type="protein sequence ID" value="QOV20176.1"/>
    <property type="molecule type" value="Genomic_DNA"/>
</dbReference>
<evidence type="ECO:0000313" key="1">
    <source>
        <dbReference type="EMBL" id="QOV20176.1"/>
    </source>
</evidence>
<organism evidence="1 2">
    <name type="scientific">Blautia liquoris</name>
    <dbReference type="NCBI Taxonomy" id="2779518"/>
    <lineage>
        <taxon>Bacteria</taxon>
        <taxon>Bacillati</taxon>
        <taxon>Bacillota</taxon>
        <taxon>Clostridia</taxon>
        <taxon>Lachnospirales</taxon>
        <taxon>Lachnospiraceae</taxon>
        <taxon>Blautia</taxon>
    </lineage>
</organism>
<dbReference type="Proteomes" id="UP000593601">
    <property type="component" value="Chromosome"/>
</dbReference>
<proteinExistence type="predicted"/>
<gene>
    <name evidence="1" type="ORF">INP51_04290</name>
</gene>
<dbReference type="InterPro" id="IPR014255">
    <property type="entry name" value="Spore_coat_CotS"/>
</dbReference>
<name>A0A7M2RIL7_9FIRM</name>
<dbReference type="InterPro" id="IPR047175">
    <property type="entry name" value="CotS-like"/>
</dbReference>
<dbReference type="Gene3D" id="3.90.1200.10">
    <property type="match status" value="1"/>
</dbReference>
<dbReference type="SUPFAM" id="SSF56112">
    <property type="entry name" value="Protein kinase-like (PK-like)"/>
    <property type="match status" value="1"/>
</dbReference>
<dbReference type="PANTHER" id="PTHR39179:SF3">
    <property type="entry name" value="COTS-RELATED PROTEIN"/>
    <property type="match status" value="1"/>
</dbReference>
<accession>A0A7M2RIL7</accession>
<dbReference type="NCBIfam" id="TIGR02906">
    <property type="entry name" value="spore_CotS"/>
    <property type="match status" value="1"/>
</dbReference>
<dbReference type="GO" id="GO:0042601">
    <property type="term" value="C:endospore-forming forespore"/>
    <property type="evidence" value="ECO:0007669"/>
    <property type="project" value="TreeGrafter"/>
</dbReference>
<evidence type="ECO:0000313" key="2">
    <source>
        <dbReference type="Proteomes" id="UP000593601"/>
    </source>
</evidence>
<keyword evidence="1" id="KW-0167">Capsid protein</keyword>
<keyword evidence="2" id="KW-1185">Reference proteome</keyword>
<keyword evidence="1" id="KW-0946">Virion</keyword>
<dbReference type="AlphaFoldDB" id="A0A7M2RIL7"/>
<sequence length="323" mass="38246">MYDRGLWILEQYGLTAKTSCKGRGVMLYETEEGWVSIKDCSSTEGKLALQYTLMEQVKAAGFPYLDRLLRNLDGNLLSYDREDHAYVVRAWYSGKECDTRSISDIEKAVETLASIHKAMRLEVKEEYTRETLIHECTRHNAEIRKTRKYILKRRKKNSFEMNLLFSVEPFLECGEQMVEELEHSGYETLREQNLKAGSICHGDYNQHNVLFSGNRTIVTNFDKWNYDIQTADLYHFMRKILEKHNWDIALGVGMLETYQKVRPLSDAELYDLRLRLSYPWKFWKLVNHYSNNNKVWISGKNMEKLDQLQAQYDSWQYFLKNAF</sequence>
<reference evidence="1 2" key="1">
    <citation type="submission" date="2020-10" db="EMBL/GenBank/DDBJ databases">
        <title>Blautia liquoris sp.nov., isolated from the mud in a fermentation cellar used for the production of Chinese strong-flavoured liquor.</title>
        <authorList>
            <person name="Lu L."/>
        </authorList>
    </citation>
    <scope>NUCLEOTIDE SEQUENCE [LARGE SCALE GENOMIC DNA]</scope>
    <source>
        <strain evidence="1 2">LZLJ-3</strain>
    </source>
</reference>
<protein>
    <submittedName>
        <fullName evidence="1">CotS family spore coat protein</fullName>
    </submittedName>
</protein>
<dbReference type="KEGG" id="bliq:INP51_04290"/>
<dbReference type="RefSeq" id="WP_193736496.1">
    <property type="nucleotide sequence ID" value="NZ_CP063304.1"/>
</dbReference>
<dbReference type="InterPro" id="IPR011009">
    <property type="entry name" value="Kinase-like_dom_sf"/>
</dbReference>
<dbReference type="Gene3D" id="3.30.200.20">
    <property type="entry name" value="Phosphorylase Kinase, domain 1"/>
    <property type="match status" value="1"/>
</dbReference>